<evidence type="ECO:0000256" key="1">
    <source>
        <dbReference type="SAM" id="Phobius"/>
    </source>
</evidence>
<feature type="transmembrane region" description="Helical" evidence="1">
    <location>
        <begin position="128"/>
        <end position="148"/>
    </location>
</feature>
<dbReference type="Proteomes" id="UP001500635">
    <property type="component" value="Unassembled WGS sequence"/>
</dbReference>
<keyword evidence="1" id="KW-0812">Transmembrane</keyword>
<evidence type="ECO:0000313" key="3">
    <source>
        <dbReference type="Proteomes" id="UP001500635"/>
    </source>
</evidence>
<name>A0ABP8JAN3_9ACTN</name>
<protein>
    <submittedName>
        <fullName evidence="2">Uncharacterized protein</fullName>
    </submittedName>
</protein>
<accession>A0ABP8JAN3</accession>
<keyword evidence="1" id="KW-0472">Membrane</keyword>
<comment type="caution">
    <text evidence="2">The sequence shown here is derived from an EMBL/GenBank/DDBJ whole genome shotgun (WGS) entry which is preliminary data.</text>
</comment>
<proteinExistence type="predicted"/>
<organism evidence="2 3">
    <name type="scientific">Tsukamurella soli</name>
    <dbReference type="NCBI Taxonomy" id="644556"/>
    <lineage>
        <taxon>Bacteria</taxon>
        <taxon>Bacillati</taxon>
        <taxon>Actinomycetota</taxon>
        <taxon>Actinomycetes</taxon>
        <taxon>Mycobacteriales</taxon>
        <taxon>Tsukamurellaceae</taxon>
        <taxon>Tsukamurella</taxon>
    </lineage>
</organism>
<gene>
    <name evidence="2" type="ORF">GCM10023147_12700</name>
</gene>
<evidence type="ECO:0000313" key="2">
    <source>
        <dbReference type="EMBL" id="GAA4387792.1"/>
    </source>
</evidence>
<sequence>MDRLLRQYNVEGEGSRRLHREPGDPDAWTDITVEPSYIAFDRPGIGEVWELIYALMVECGAALYDPTENYVVPSEAVKLSLPQGYPYNSVLVAHSASELLARICGPIPRAFAPDPAPSRPPYCARRRVRYAAAVASFAISVWTALYSAR</sequence>
<keyword evidence="3" id="KW-1185">Reference proteome</keyword>
<reference evidence="3" key="1">
    <citation type="journal article" date="2019" name="Int. J. Syst. Evol. Microbiol.">
        <title>The Global Catalogue of Microorganisms (GCM) 10K type strain sequencing project: providing services to taxonomists for standard genome sequencing and annotation.</title>
        <authorList>
            <consortium name="The Broad Institute Genomics Platform"/>
            <consortium name="The Broad Institute Genome Sequencing Center for Infectious Disease"/>
            <person name="Wu L."/>
            <person name="Ma J."/>
        </authorList>
    </citation>
    <scope>NUCLEOTIDE SEQUENCE [LARGE SCALE GENOMIC DNA]</scope>
    <source>
        <strain evidence="3">JCM 17688</strain>
    </source>
</reference>
<dbReference type="EMBL" id="BAABFR010000013">
    <property type="protein sequence ID" value="GAA4387792.1"/>
    <property type="molecule type" value="Genomic_DNA"/>
</dbReference>
<keyword evidence="1" id="KW-1133">Transmembrane helix</keyword>